<accession>A0A5Z0C0X9</accession>
<gene>
    <name evidence="1" type="ORF">F0F31_09145</name>
</gene>
<protein>
    <submittedName>
        <fullName evidence="1">Uncharacterized protein</fullName>
    </submittedName>
</protein>
<sequence length="689" mass="79304">MNESIYGSLELYSKETQSTPSDKRDLGVFGDVAPYGLGIAGGFATEAFEKGIKSLDIKADSLFWKTMRHKITVVNFGILNFFLSKAEGKSNVRALTETSVGVGISIFIDETPLSKYSEYVAKQTLTQTSRVASNAATKIASSRVASNIAARAGVSILSRIAAGAATGAAIGSSFPIVGTIVGAVVGTLVAGFFNDLIFGDEDEELKKQEAKEKYLEEKLDEKMHKIINYLITHQYIELRVLNEDEAEKLCKEISDINSAYFKTILLMLSFPYYLDKDEQSYKKAQEKNPTIIRIQPIANALNIKIEINECFLAKNGEVLKNNEIYVYNHRFDRVVAKAMSDDEGKIVFENVYVGKESTIDKISFIIDRENFNEDNFYESVLKYAPMFNIQKKHKQKGQSFIDKMFFSFTYAQEIMQDNEVLKLEALKNNFNIVFDYEVRKQEESYKNYIILSYLVFDVKEDIEEYIRHTTIENRAFRGLELLGRGWKNQYSIKDEWRDKGVVFFAYFNSQKFTPYKKMAFIDKPIVILDIEKFDKEDILKDIKFHFKTLAKAYKIFAIDLDANTQIQEKKSIVNNIKKNTQNLELLYLQLKLFDDKDANKCKVQYFHNENKYANKEMKLIEYCKKQFNALNNKDNPIYKNKNSFDMEVPFVSISFGSLIYDKERLAKKGVRQIFGAGLAESCRRYFYEK</sequence>
<dbReference type="RefSeq" id="WP_052308521.1">
    <property type="nucleotide sequence ID" value="NZ_CUSO01000013.1"/>
</dbReference>
<organism evidence="1">
    <name type="scientific">Campylobacter jejuni</name>
    <dbReference type="NCBI Taxonomy" id="197"/>
    <lineage>
        <taxon>Bacteria</taxon>
        <taxon>Pseudomonadati</taxon>
        <taxon>Campylobacterota</taxon>
        <taxon>Epsilonproteobacteria</taxon>
        <taxon>Campylobacterales</taxon>
        <taxon>Campylobacteraceae</taxon>
        <taxon>Campylobacter</taxon>
    </lineage>
</organism>
<dbReference type="AlphaFoldDB" id="A0A5Z0C0X9"/>
<proteinExistence type="predicted"/>
<name>A0A5Z0C0X9_CAMJU</name>
<evidence type="ECO:0000313" key="1">
    <source>
        <dbReference type="EMBL" id="ECQ9106972.1"/>
    </source>
</evidence>
<dbReference type="EMBL" id="AAKDMM010000022">
    <property type="protein sequence ID" value="ECQ9106972.1"/>
    <property type="molecule type" value="Genomic_DNA"/>
</dbReference>
<reference evidence="1" key="1">
    <citation type="submission" date="2019-08" db="EMBL/GenBank/DDBJ databases">
        <authorList>
            <person name="Ashton P.M."/>
            <person name="Dallman T."/>
            <person name="Nair S."/>
            <person name="De Pinna E."/>
            <person name="Peters T."/>
            <person name="Grant K."/>
        </authorList>
    </citation>
    <scope>NUCLEOTIDE SEQUENCE</scope>
    <source>
        <strain evidence="1">241882</strain>
    </source>
</reference>
<comment type="caution">
    <text evidence="1">The sequence shown here is derived from an EMBL/GenBank/DDBJ whole genome shotgun (WGS) entry which is preliminary data.</text>
</comment>